<proteinExistence type="predicted"/>
<gene>
    <name evidence="2" type="ORF">BWQ96_02843</name>
</gene>
<evidence type="ECO:0000313" key="2">
    <source>
        <dbReference type="EMBL" id="PXF47363.1"/>
    </source>
</evidence>
<evidence type="ECO:0000256" key="1">
    <source>
        <dbReference type="SAM" id="MobiDB-lite"/>
    </source>
</evidence>
<organism evidence="2 3">
    <name type="scientific">Gracilariopsis chorda</name>
    <dbReference type="NCBI Taxonomy" id="448386"/>
    <lineage>
        <taxon>Eukaryota</taxon>
        <taxon>Rhodophyta</taxon>
        <taxon>Florideophyceae</taxon>
        <taxon>Rhodymeniophycidae</taxon>
        <taxon>Gracilariales</taxon>
        <taxon>Gracilariaceae</taxon>
        <taxon>Gracilariopsis</taxon>
    </lineage>
</organism>
<dbReference type="EMBL" id="NBIV01000025">
    <property type="protein sequence ID" value="PXF47363.1"/>
    <property type="molecule type" value="Genomic_DNA"/>
</dbReference>
<comment type="caution">
    <text evidence="2">The sequence shown here is derived from an EMBL/GenBank/DDBJ whole genome shotgun (WGS) entry which is preliminary data.</text>
</comment>
<accession>A0A2V3IZ82</accession>
<keyword evidence="3" id="KW-1185">Reference proteome</keyword>
<reference evidence="2 3" key="1">
    <citation type="journal article" date="2018" name="Mol. Biol. Evol.">
        <title>Analysis of the draft genome of the red seaweed Gracilariopsis chorda provides insights into genome size evolution in Rhodophyta.</title>
        <authorList>
            <person name="Lee J."/>
            <person name="Yang E.C."/>
            <person name="Graf L."/>
            <person name="Yang J.H."/>
            <person name="Qiu H."/>
            <person name="Zel Zion U."/>
            <person name="Chan C.X."/>
            <person name="Stephens T.G."/>
            <person name="Weber A.P.M."/>
            <person name="Boo G.H."/>
            <person name="Boo S.M."/>
            <person name="Kim K.M."/>
            <person name="Shin Y."/>
            <person name="Jung M."/>
            <person name="Lee S.J."/>
            <person name="Yim H.S."/>
            <person name="Lee J.H."/>
            <person name="Bhattacharya D."/>
            <person name="Yoon H.S."/>
        </authorList>
    </citation>
    <scope>NUCLEOTIDE SEQUENCE [LARGE SCALE GENOMIC DNA]</scope>
    <source>
        <strain evidence="2 3">SKKU-2015</strain>
        <tissue evidence="2">Whole body</tissue>
    </source>
</reference>
<name>A0A2V3IZ82_9FLOR</name>
<sequence>MAAAASRLRAARRLAHTLRSVPRTPTPAPPAASAIAAAAAAPVRRPADAHSALAAASVLRRHLTSAAVPLAPDSLTLNPDKPSAPQPPLLTSLPPDDFDDT</sequence>
<evidence type="ECO:0000313" key="3">
    <source>
        <dbReference type="Proteomes" id="UP000247409"/>
    </source>
</evidence>
<dbReference type="Proteomes" id="UP000247409">
    <property type="component" value="Unassembled WGS sequence"/>
</dbReference>
<dbReference type="AlphaFoldDB" id="A0A2V3IZ82"/>
<feature type="region of interest" description="Disordered" evidence="1">
    <location>
        <begin position="71"/>
        <end position="101"/>
    </location>
</feature>
<protein>
    <submittedName>
        <fullName evidence="2">Uncharacterized protein</fullName>
    </submittedName>
</protein>